<dbReference type="EMBL" id="FNRA01000007">
    <property type="protein sequence ID" value="SEA92422.1"/>
    <property type="molecule type" value="Genomic_DNA"/>
</dbReference>
<dbReference type="InterPro" id="IPR041657">
    <property type="entry name" value="HTH_17"/>
</dbReference>
<dbReference type="STRING" id="425514.SAMN05443550_10716"/>
<proteinExistence type="predicted"/>
<dbReference type="OrthoDB" id="772919at2"/>
<dbReference type="Proteomes" id="UP000198850">
    <property type="component" value="Unassembled WGS sequence"/>
</dbReference>
<dbReference type="SUPFAM" id="SSF46955">
    <property type="entry name" value="Putative DNA-binding domain"/>
    <property type="match status" value="1"/>
</dbReference>
<dbReference type="Pfam" id="PF12728">
    <property type="entry name" value="HTH_17"/>
    <property type="match status" value="1"/>
</dbReference>
<dbReference type="AlphaFoldDB" id="A0A1H4F7F9"/>
<name>A0A1H4F7F9_9SPHI</name>
<feature type="domain" description="Helix-turn-helix" evidence="1">
    <location>
        <begin position="53"/>
        <end position="93"/>
    </location>
</feature>
<evidence type="ECO:0000259" key="1">
    <source>
        <dbReference type="Pfam" id="PF12728"/>
    </source>
</evidence>
<gene>
    <name evidence="2" type="ORF">SAMN05443550_10716</name>
</gene>
<evidence type="ECO:0000313" key="2">
    <source>
        <dbReference type="EMBL" id="SEA92422.1"/>
    </source>
</evidence>
<dbReference type="InterPro" id="IPR009061">
    <property type="entry name" value="DNA-bd_dom_put_sf"/>
</dbReference>
<keyword evidence="3" id="KW-1185">Reference proteome</keyword>
<organism evidence="2 3">
    <name type="scientific">Pedobacter hartonius</name>
    <dbReference type="NCBI Taxonomy" id="425514"/>
    <lineage>
        <taxon>Bacteria</taxon>
        <taxon>Pseudomonadati</taxon>
        <taxon>Bacteroidota</taxon>
        <taxon>Sphingobacteriia</taxon>
        <taxon>Sphingobacteriales</taxon>
        <taxon>Sphingobacteriaceae</taxon>
        <taxon>Pedobacter</taxon>
    </lineage>
</organism>
<dbReference type="RefSeq" id="WP_090557334.1">
    <property type="nucleotide sequence ID" value="NZ_FNRA01000007.1"/>
</dbReference>
<accession>A0A1H4F7F9</accession>
<protein>
    <submittedName>
        <fullName evidence="2">DNA binding domain-containing protein, excisionase family</fullName>
    </submittedName>
</protein>
<reference evidence="2 3" key="1">
    <citation type="submission" date="2016-10" db="EMBL/GenBank/DDBJ databases">
        <authorList>
            <person name="de Groot N.N."/>
        </authorList>
    </citation>
    <scope>NUCLEOTIDE SEQUENCE [LARGE SCALE GENOMIC DNA]</scope>
    <source>
        <strain evidence="2 3">DSM 19033</strain>
    </source>
</reference>
<evidence type="ECO:0000313" key="3">
    <source>
        <dbReference type="Proteomes" id="UP000198850"/>
    </source>
</evidence>
<sequence length="105" mass="11904">MITNPIALDNVQILIPAKDFADVIKNIFEEVLKSQNFCPVEQMPTIEKQNDELLTRKQVASMLNISLPTLDLRIKDGTIPSYRIGKKLMFDKRATLEACKGIKTK</sequence>